<sequence length="85" mass="9420">MKAVVFQEAGWVLLADVYYVLRELTDQKVCPFEVGQEVVKAFDLNAQDFVGASSRRDILHTQPRQVTGSGSATKSIGDVPFYVLL</sequence>
<evidence type="ECO:0000313" key="1">
    <source>
        <dbReference type="EMBL" id="MBV4517456.1"/>
    </source>
</evidence>
<evidence type="ECO:0000313" key="2">
    <source>
        <dbReference type="Proteomes" id="UP000624243"/>
    </source>
</evidence>
<keyword evidence="2" id="KW-1185">Reference proteome</keyword>
<gene>
    <name evidence="1" type="ORF">HU758_020000</name>
</gene>
<name>A0ACC5USL9_9PSED</name>
<dbReference type="EMBL" id="JABWSB020000014">
    <property type="protein sequence ID" value="MBV4517456.1"/>
    <property type="molecule type" value="Genomic_DNA"/>
</dbReference>
<dbReference type="Proteomes" id="UP000624243">
    <property type="component" value="Unassembled WGS sequence"/>
</dbReference>
<organism evidence="1 2">
    <name type="scientific">Pseudomonas kurunegalensis</name>
    <dbReference type="NCBI Taxonomy" id="485880"/>
    <lineage>
        <taxon>Bacteria</taxon>
        <taxon>Pseudomonadati</taxon>
        <taxon>Pseudomonadota</taxon>
        <taxon>Gammaproteobacteria</taxon>
        <taxon>Pseudomonadales</taxon>
        <taxon>Pseudomonadaceae</taxon>
        <taxon>Pseudomonas</taxon>
    </lineage>
</organism>
<protein>
    <submittedName>
        <fullName evidence="1">Uncharacterized protein</fullName>
    </submittedName>
</protein>
<reference evidence="1 2" key="1">
    <citation type="journal article" date="2020" name="Microorganisms">
        <title>Reliable Identification of Environmental Pseudomonas Isolates Using the rpoD Gene.</title>
        <authorList>
            <consortium name="The Broad Institute Genome Sequencing Platform"/>
            <person name="Girard L."/>
            <person name="Lood C."/>
            <person name="Rokni-Zadeh H."/>
            <person name="van Noort V."/>
            <person name="Lavigne R."/>
            <person name="De Mot R."/>
        </authorList>
    </citation>
    <scope>NUCLEOTIDE SEQUENCE [LARGE SCALE GENOMIC DNA]</scope>
    <source>
        <strain evidence="1 2">RW1P2</strain>
    </source>
</reference>
<accession>A0ACC5USL9</accession>
<comment type="caution">
    <text evidence="1">The sequence shown here is derived from an EMBL/GenBank/DDBJ whole genome shotgun (WGS) entry which is preliminary data.</text>
</comment>
<proteinExistence type="predicted"/>